<evidence type="ECO:0000259" key="1">
    <source>
        <dbReference type="Pfam" id="PF12706"/>
    </source>
</evidence>
<keyword evidence="3" id="KW-1185">Reference proteome</keyword>
<dbReference type="AlphaFoldDB" id="A0A8J2ZRL9"/>
<accession>A0A8J2ZRL9</accession>
<gene>
    <name evidence="2" type="ORF">GCM10007096_00880</name>
</gene>
<proteinExistence type="predicted"/>
<comment type="caution">
    <text evidence="2">The sequence shown here is derived from an EMBL/GenBank/DDBJ whole genome shotgun (WGS) entry which is preliminary data.</text>
</comment>
<dbReference type="InterPro" id="IPR036866">
    <property type="entry name" value="RibonucZ/Hydroxyglut_hydro"/>
</dbReference>
<dbReference type="GO" id="GO:0005524">
    <property type="term" value="F:ATP binding"/>
    <property type="evidence" value="ECO:0007669"/>
    <property type="project" value="UniProtKB-KW"/>
</dbReference>
<keyword evidence="2" id="KW-0547">Nucleotide-binding</keyword>
<dbReference type="Pfam" id="PF12706">
    <property type="entry name" value="Lactamase_B_2"/>
    <property type="match status" value="1"/>
</dbReference>
<feature type="domain" description="Metallo-beta-lactamase" evidence="1">
    <location>
        <begin position="60"/>
        <end position="222"/>
    </location>
</feature>
<dbReference type="InterPro" id="IPR001279">
    <property type="entry name" value="Metallo-B-lactamas"/>
</dbReference>
<reference evidence="2" key="2">
    <citation type="submission" date="2020-09" db="EMBL/GenBank/DDBJ databases">
        <authorList>
            <person name="Sun Q."/>
            <person name="Zhou Y."/>
        </authorList>
    </citation>
    <scope>NUCLEOTIDE SEQUENCE</scope>
    <source>
        <strain evidence="2">CGMCC 1.12777</strain>
    </source>
</reference>
<keyword evidence="2" id="KW-0067">ATP-binding</keyword>
<dbReference type="Gene3D" id="3.60.15.10">
    <property type="entry name" value="Ribonuclease Z/Hydroxyacylglutathione hydrolase-like"/>
    <property type="match status" value="1"/>
</dbReference>
<dbReference type="SUPFAM" id="SSF56281">
    <property type="entry name" value="Metallo-hydrolase/oxidoreductase"/>
    <property type="match status" value="1"/>
</dbReference>
<dbReference type="PANTHER" id="PTHR42663">
    <property type="entry name" value="HYDROLASE C777.06C-RELATED-RELATED"/>
    <property type="match status" value="1"/>
</dbReference>
<dbReference type="PANTHER" id="PTHR42663:SF6">
    <property type="entry name" value="HYDROLASE C777.06C-RELATED"/>
    <property type="match status" value="1"/>
</dbReference>
<evidence type="ECO:0000313" key="3">
    <source>
        <dbReference type="Proteomes" id="UP000656813"/>
    </source>
</evidence>
<organism evidence="2 3">
    <name type="scientific">Pullulanibacillus pueri</name>
    <dbReference type="NCBI Taxonomy" id="1437324"/>
    <lineage>
        <taxon>Bacteria</taxon>
        <taxon>Bacillati</taxon>
        <taxon>Bacillota</taxon>
        <taxon>Bacilli</taxon>
        <taxon>Bacillales</taxon>
        <taxon>Sporolactobacillaceae</taxon>
        <taxon>Pullulanibacillus</taxon>
    </lineage>
</organism>
<dbReference type="RefSeq" id="WP_188494968.1">
    <property type="nucleotide sequence ID" value="NZ_BMFV01000001.1"/>
</dbReference>
<protein>
    <submittedName>
        <fullName evidence="2">ATP-binding protein</fullName>
    </submittedName>
</protein>
<dbReference type="Proteomes" id="UP000656813">
    <property type="component" value="Unassembled WGS sequence"/>
</dbReference>
<name>A0A8J2ZRL9_9BACL</name>
<sequence>MKVHFLGTAAAEGVPNPFCHCEVCEKTRHLGGRNIRSRTSVLIDETLKVDYPPDSFYHALRDRIDLSKVEDLLITHTHCDHYNPADLEMRIEGFAHGIDKPLHIYGNDLAIQGCRLALPTLQEGKRFAYHRVLPFKEVQTQTAKITPLLADHDPMETCLLYYIEKDGKTILYGNDTGWFPDETWEWLKTKPLDLAILDCTGGYNSNKRSRNHMCIETVLEVQSAFERTGILKARGQIIATHFTHNAELVHDDFVEAFKPYDIQVAYDGMTVYL</sequence>
<dbReference type="EMBL" id="BMFV01000001">
    <property type="protein sequence ID" value="GGH73547.1"/>
    <property type="molecule type" value="Genomic_DNA"/>
</dbReference>
<evidence type="ECO:0000313" key="2">
    <source>
        <dbReference type="EMBL" id="GGH73547.1"/>
    </source>
</evidence>
<reference evidence="2" key="1">
    <citation type="journal article" date="2014" name="Int. J. Syst. Evol. Microbiol.">
        <title>Complete genome sequence of Corynebacterium casei LMG S-19264T (=DSM 44701T), isolated from a smear-ripened cheese.</title>
        <authorList>
            <consortium name="US DOE Joint Genome Institute (JGI-PGF)"/>
            <person name="Walter F."/>
            <person name="Albersmeier A."/>
            <person name="Kalinowski J."/>
            <person name="Ruckert C."/>
        </authorList>
    </citation>
    <scope>NUCLEOTIDE SEQUENCE</scope>
    <source>
        <strain evidence="2">CGMCC 1.12777</strain>
    </source>
</reference>